<keyword evidence="3" id="KW-1185">Reference proteome</keyword>
<keyword evidence="1" id="KW-0732">Signal</keyword>
<evidence type="ECO:0000256" key="1">
    <source>
        <dbReference type="SAM" id="SignalP"/>
    </source>
</evidence>
<organism evidence="2 3">
    <name type="scientific">Folsomia candida</name>
    <name type="common">Springtail</name>
    <dbReference type="NCBI Taxonomy" id="158441"/>
    <lineage>
        <taxon>Eukaryota</taxon>
        <taxon>Metazoa</taxon>
        <taxon>Ecdysozoa</taxon>
        <taxon>Arthropoda</taxon>
        <taxon>Hexapoda</taxon>
        <taxon>Collembola</taxon>
        <taxon>Entomobryomorpha</taxon>
        <taxon>Isotomoidea</taxon>
        <taxon>Isotomidae</taxon>
        <taxon>Proisotominae</taxon>
        <taxon>Folsomia</taxon>
    </lineage>
</organism>
<comment type="caution">
    <text evidence="2">The sequence shown here is derived from an EMBL/GenBank/DDBJ whole genome shotgun (WGS) entry which is preliminary data.</text>
</comment>
<evidence type="ECO:0000313" key="3">
    <source>
        <dbReference type="Proteomes" id="UP000198287"/>
    </source>
</evidence>
<protein>
    <submittedName>
        <fullName evidence="2">Uncharacterized protein</fullName>
    </submittedName>
</protein>
<dbReference type="AlphaFoldDB" id="A0A226DB82"/>
<accession>A0A226DB82</accession>
<evidence type="ECO:0000313" key="2">
    <source>
        <dbReference type="EMBL" id="OXA42104.1"/>
    </source>
</evidence>
<name>A0A226DB82_FOLCA</name>
<proteinExistence type="predicted"/>
<dbReference type="Proteomes" id="UP000198287">
    <property type="component" value="Unassembled WGS sequence"/>
</dbReference>
<dbReference type="EMBL" id="LNIX01000027">
    <property type="protein sequence ID" value="OXA42104.1"/>
    <property type="molecule type" value="Genomic_DNA"/>
</dbReference>
<feature type="chain" id="PRO_5012488728" evidence="1">
    <location>
        <begin position="28"/>
        <end position="149"/>
    </location>
</feature>
<gene>
    <name evidence="2" type="ORF">Fcan01_23053</name>
</gene>
<reference evidence="2 3" key="1">
    <citation type="submission" date="2015-12" db="EMBL/GenBank/DDBJ databases">
        <title>The genome of Folsomia candida.</title>
        <authorList>
            <person name="Faddeeva A."/>
            <person name="Derks M.F."/>
            <person name="Anvar Y."/>
            <person name="Smit S."/>
            <person name="Van Straalen N."/>
            <person name="Roelofs D."/>
        </authorList>
    </citation>
    <scope>NUCLEOTIDE SEQUENCE [LARGE SCALE GENOMIC DNA]</scope>
    <source>
        <strain evidence="2 3">VU population</strain>
        <tissue evidence="2">Whole body</tissue>
    </source>
</reference>
<feature type="signal peptide" evidence="1">
    <location>
        <begin position="1"/>
        <end position="27"/>
    </location>
</feature>
<sequence length="149" mass="15471">MSKFPIFFLFLSIFSILNLPNLPGVGAIKPVGNLTLLAPGFILSERKKPATAVATPVCPAPSICHSRNCCTYICVTGDDCVMITGKPFCLTPVPAAPPIPANAAVCVEDRCSGCPVNSIHCNVPCGTAAPAGRIFCDFSNIRGPLPAIG</sequence>